<proteinExistence type="inferred from homology"/>
<dbReference type="GO" id="GO:0016020">
    <property type="term" value="C:membrane"/>
    <property type="evidence" value="ECO:0007669"/>
    <property type="project" value="TreeGrafter"/>
</dbReference>
<dbReference type="GO" id="GO:0006508">
    <property type="term" value="P:proteolysis"/>
    <property type="evidence" value="ECO:0007669"/>
    <property type="project" value="InterPro"/>
</dbReference>
<evidence type="ECO:0000256" key="3">
    <source>
        <dbReference type="SAM" id="MobiDB-lite"/>
    </source>
</evidence>
<dbReference type="Gene3D" id="3.40.50.1820">
    <property type="entry name" value="alpha/beta hydrolase"/>
    <property type="match status" value="1"/>
</dbReference>
<keyword evidence="7" id="KW-1185">Reference proteome</keyword>
<dbReference type="OrthoDB" id="7185741at2"/>
<accession>A0A4R4TQD4</accession>
<dbReference type="InterPro" id="IPR029058">
    <property type="entry name" value="AB_hydrolase_fold"/>
</dbReference>
<keyword evidence="2 6" id="KW-0378">Hydrolase</keyword>
<dbReference type="InterPro" id="IPR000073">
    <property type="entry name" value="AB_hydrolase_1"/>
</dbReference>
<evidence type="ECO:0000313" key="6">
    <source>
        <dbReference type="EMBL" id="TDC80180.1"/>
    </source>
</evidence>
<feature type="domain" description="AB hydrolase-1" evidence="5">
    <location>
        <begin position="81"/>
        <end position="198"/>
    </location>
</feature>
<evidence type="ECO:0000313" key="7">
    <source>
        <dbReference type="Proteomes" id="UP000295345"/>
    </source>
</evidence>
<dbReference type="InterPro" id="IPR050266">
    <property type="entry name" value="AB_hydrolase_sf"/>
</dbReference>
<dbReference type="PANTHER" id="PTHR43798:SF33">
    <property type="entry name" value="HYDROLASE, PUTATIVE (AFU_ORTHOLOGUE AFUA_2G14860)-RELATED"/>
    <property type="match status" value="1"/>
</dbReference>
<feature type="chain" id="PRO_5038380557" evidence="4">
    <location>
        <begin position="20"/>
        <end position="307"/>
    </location>
</feature>
<evidence type="ECO:0000256" key="1">
    <source>
        <dbReference type="ARBA" id="ARBA00010088"/>
    </source>
</evidence>
<comment type="similarity">
    <text evidence="1">Belongs to the peptidase S33 family.</text>
</comment>
<evidence type="ECO:0000256" key="2">
    <source>
        <dbReference type="ARBA" id="ARBA00022801"/>
    </source>
</evidence>
<dbReference type="Pfam" id="PF00561">
    <property type="entry name" value="Abhydrolase_1"/>
    <property type="match status" value="1"/>
</dbReference>
<dbReference type="PRINTS" id="PR00111">
    <property type="entry name" value="ABHYDROLASE"/>
</dbReference>
<keyword evidence="4" id="KW-0732">Signal</keyword>
<dbReference type="Proteomes" id="UP000295345">
    <property type="component" value="Unassembled WGS sequence"/>
</dbReference>
<evidence type="ECO:0000256" key="4">
    <source>
        <dbReference type="SAM" id="SignalP"/>
    </source>
</evidence>
<feature type="region of interest" description="Disordered" evidence="3">
    <location>
        <begin position="26"/>
        <end position="54"/>
    </location>
</feature>
<name>A0A4R4TQD4_9ACTN</name>
<protein>
    <submittedName>
        <fullName evidence="6">Alpha/beta fold hydrolase</fullName>
    </submittedName>
</protein>
<dbReference type="InterPro" id="IPR002410">
    <property type="entry name" value="Peptidase_S33"/>
</dbReference>
<sequence>MARKKFGTAAAIALCTALAGVTLVGCSDSDPDAESAPETEATTEAPAGDADEELLTGPRTITVGEYSVNVSCSGTPVDGRPTVVLLHGGGDDLLTMADFQEALSAEGRVCSYDRLGAGGSDQPAGPQDFDDTSEVLDGVLAQVAGDEGAVLAGHSMGGLIAARYAPDHQDRVAGLVLLDATPPTQVGDLTNRIPESATGPAAEVRAQTLAIFEGQNPEQLVFTDGEVRSAGDIPVRVVQHGVQYLGEVPEYGAGLEEDWTAGQEQWLALSSDSELSTAENSGHYIHVEAPDVAADAVNEVAGLATAG</sequence>
<gene>
    <name evidence="6" type="ORF">E1283_00925</name>
</gene>
<dbReference type="PANTHER" id="PTHR43798">
    <property type="entry name" value="MONOACYLGLYCEROL LIPASE"/>
    <property type="match status" value="1"/>
</dbReference>
<organism evidence="6 7">
    <name type="scientific">Streptomyces hainanensis</name>
    <dbReference type="NCBI Taxonomy" id="402648"/>
    <lineage>
        <taxon>Bacteria</taxon>
        <taxon>Bacillati</taxon>
        <taxon>Actinomycetota</taxon>
        <taxon>Actinomycetes</taxon>
        <taxon>Kitasatosporales</taxon>
        <taxon>Streptomycetaceae</taxon>
        <taxon>Streptomyces</taxon>
    </lineage>
</organism>
<dbReference type="PRINTS" id="PR00793">
    <property type="entry name" value="PROAMNOPTASE"/>
</dbReference>
<dbReference type="AlphaFoldDB" id="A0A4R4TQD4"/>
<dbReference type="GO" id="GO:0004177">
    <property type="term" value="F:aminopeptidase activity"/>
    <property type="evidence" value="ECO:0007669"/>
    <property type="project" value="UniProtKB-EC"/>
</dbReference>
<comment type="caution">
    <text evidence="6">The sequence shown here is derived from an EMBL/GenBank/DDBJ whole genome shotgun (WGS) entry which is preliminary data.</text>
</comment>
<dbReference type="RefSeq" id="WP_132815502.1">
    <property type="nucleotide sequence ID" value="NZ_SMKI01000005.1"/>
</dbReference>
<dbReference type="SUPFAM" id="SSF53474">
    <property type="entry name" value="alpha/beta-Hydrolases"/>
    <property type="match status" value="1"/>
</dbReference>
<feature type="signal peptide" evidence="4">
    <location>
        <begin position="1"/>
        <end position="19"/>
    </location>
</feature>
<evidence type="ECO:0000259" key="5">
    <source>
        <dbReference type="Pfam" id="PF00561"/>
    </source>
</evidence>
<reference evidence="6 7" key="1">
    <citation type="submission" date="2019-03" db="EMBL/GenBank/DDBJ databases">
        <title>Draft genome sequences of novel Actinobacteria.</title>
        <authorList>
            <person name="Sahin N."/>
            <person name="Ay H."/>
            <person name="Saygin H."/>
        </authorList>
    </citation>
    <scope>NUCLEOTIDE SEQUENCE [LARGE SCALE GENOMIC DNA]</scope>
    <source>
        <strain evidence="6 7">DSM 41900</strain>
    </source>
</reference>
<dbReference type="EMBL" id="SMKI01000005">
    <property type="protein sequence ID" value="TDC80180.1"/>
    <property type="molecule type" value="Genomic_DNA"/>
</dbReference>
<dbReference type="PROSITE" id="PS51257">
    <property type="entry name" value="PROKAR_LIPOPROTEIN"/>
    <property type="match status" value="1"/>
</dbReference>
<feature type="compositionally biased region" description="Low complexity" evidence="3">
    <location>
        <begin position="38"/>
        <end position="48"/>
    </location>
</feature>